<proteinExistence type="predicted"/>
<dbReference type="RefSeq" id="WP_222874827.1">
    <property type="nucleotide sequence ID" value="NZ_AP023361.1"/>
</dbReference>
<evidence type="ECO:0000313" key="2">
    <source>
        <dbReference type="EMBL" id="BCJ91161.1"/>
    </source>
</evidence>
<dbReference type="EMBL" id="AP023361">
    <property type="protein sequence ID" value="BCJ91161.1"/>
    <property type="molecule type" value="Genomic_DNA"/>
</dbReference>
<sequence>MNNIGAVMKRLARRCRVAAASIIRPTFNLVATERANARFGQFADQRKITIQRRPIFTKNDVFFAMGSCFAEEIRKALTGKRIECVPHYKDVAFAENDVSAPELKNDHLSYYNTFSVRLQLEQALGLWRQDAGDYWLTKRSAEYRVPWEGGVYQDPYKRVIRAADPENLTAVIDAINAETARGFQTATAFLFTFGMTEVFINRKSGKVVCQKPSYGGGGGADETELHVSSFEENLDNVLAIVDLIRARKPDAPIVMSVSPVPLARTFQNTDVMTASIEGKSILRAVLGRAARERENVFYLPSYELVGALGFFEGYRKDLRHVERTTVSQITDAFFDAFFVEAA</sequence>
<feature type="domain" description="GSCFA" evidence="1">
    <location>
        <begin position="62"/>
        <end position="333"/>
    </location>
</feature>
<keyword evidence="3" id="KW-1185">Reference proteome</keyword>
<dbReference type="Proteomes" id="UP000515317">
    <property type="component" value="Chromosome"/>
</dbReference>
<gene>
    <name evidence="2" type="ORF">IZ6_18960</name>
</gene>
<dbReference type="Pfam" id="PF08885">
    <property type="entry name" value="GSCFA"/>
    <property type="match status" value="1"/>
</dbReference>
<protein>
    <recommendedName>
        <fullName evidence="1">GSCFA domain-containing protein</fullName>
    </recommendedName>
</protein>
<dbReference type="KEGG" id="tso:IZ6_18960"/>
<name>A0A6S6QVS4_9HYPH</name>
<evidence type="ECO:0000259" key="1">
    <source>
        <dbReference type="Pfam" id="PF08885"/>
    </source>
</evidence>
<evidence type="ECO:0000313" key="3">
    <source>
        <dbReference type="Proteomes" id="UP000515317"/>
    </source>
</evidence>
<organism evidence="2 3">
    <name type="scientific">Terrihabitans soli</name>
    <dbReference type="NCBI Taxonomy" id="708113"/>
    <lineage>
        <taxon>Bacteria</taxon>
        <taxon>Pseudomonadati</taxon>
        <taxon>Pseudomonadota</taxon>
        <taxon>Alphaproteobacteria</taxon>
        <taxon>Hyphomicrobiales</taxon>
        <taxon>Terrihabitans</taxon>
    </lineage>
</organism>
<dbReference type="InterPro" id="IPR014982">
    <property type="entry name" value="GSCFA"/>
</dbReference>
<reference evidence="2 3" key="1">
    <citation type="submission" date="2020-08" db="EMBL/GenBank/DDBJ databases">
        <title>Genome sequence of Rhizobiales bacterium strain IZ6.</title>
        <authorList>
            <person name="Nakai R."/>
            <person name="Naganuma T."/>
        </authorList>
    </citation>
    <scope>NUCLEOTIDE SEQUENCE [LARGE SCALE GENOMIC DNA]</scope>
    <source>
        <strain evidence="2 3">IZ6</strain>
    </source>
</reference>
<accession>A0A6S6QVS4</accession>
<dbReference type="AlphaFoldDB" id="A0A6S6QVS4"/>